<protein>
    <submittedName>
        <fullName evidence="1">Uncharacterized protein</fullName>
    </submittedName>
</protein>
<comment type="caution">
    <text evidence="1">The sequence shown here is derived from an EMBL/GenBank/DDBJ whole genome shotgun (WGS) entry which is preliminary data.</text>
</comment>
<keyword evidence="2" id="KW-1185">Reference proteome</keyword>
<reference evidence="1 2" key="2">
    <citation type="submission" date="2009-02" db="EMBL/GenBank/DDBJ databases">
        <title>Draft genome sequence of Clostridium asparagiforme (DSM 15981).</title>
        <authorList>
            <person name="Sudarsanam P."/>
            <person name="Ley R."/>
            <person name="Guruge J."/>
            <person name="Turnbaugh P.J."/>
            <person name="Mahowald M."/>
            <person name="Liep D."/>
            <person name="Gordon J."/>
        </authorList>
    </citation>
    <scope>NUCLEOTIDE SEQUENCE [LARGE SCALE GENOMIC DNA]</scope>
    <source>
        <strain evidence="1 2">DSM 15981</strain>
    </source>
</reference>
<reference evidence="1 2" key="1">
    <citation type="submission" date="2009-01" db="EMBL/GenBank/DDBJ databases">
        <authorList>
            <person name="Fulton L."/>
            <person name="Clifton S."/>
            <person name="Fulton B."/>
            <person name="Xu J."/>
            <person name="Minx P."/>
            <person name="Pepin K.H."/>
            <person name="Johnson M."/>
            <person name="Bhonagiri V."/>
            <person name="Nash W.E."/>
            <person name="Mardis E.R."/>
            <person name="Wilson R.K."/>
        </authorList>
    </citation>
    <scope>NUCLEOTIDE SEQUENCE [LARGE SCALE GENOMIC DNA]</scope>
    <source>
        <strain evidence="1 2">DSM 15981</strain>
    </source>
</reference>
<proteinExistence type="predicted"/>
<dbReference type="HOGENOM" id="CLU_3116170_0_0_9"/>
<organism evidence="1 2">
    <name type="scientific">[Clostridium] asparagiforme DSM 15981</name>
    <dbReference type="NCBI Taxonomy" id="518636"/>
    <lineage>
        <taxon>Bacteria</taxon>
        <taxon>Bacillati</taxon>
        <taxon>Bacillota</taxon>
        <taxon>Clostridia</taxon>
        <taxon>Lachnospirales</taxon>
        <taxon>Lachnospiraceae</taxon>
        <taxon>Enterocloster</taxon>
    </lineage>
</organism>
<dbReference type="AlphaFoldDB" id="C0D8Z6"/>
<name>C0D8Z6_9FIRM</name>
<sequence>MWSPIRDPSFHPYFSITGPKAAVLSIIPPNRLFFTRFLARGTYLFPYIPY</sequence>
<accession>C0D8Z6</accession>
<dbReference type="Proteomes" id="UP000004756">
    <property type="component" value="Unassembled WGS sequence"/>
</dbReference>
<evidence type="ECO:0000313" key="1">
    <source>
        <dbReference type="EMBL" id="EEG52192.1"/>
    </source>
</evidence>
<gene>
    <name evidence="1" type="ORF">CLOSTASPAR_05746</name>
</gene>
<evidence type="ECO:0000313" key="2">
    <source>
        <dbReference type="Proteomes" id="UP000004756"/>
    </source>
</evidence>
<dbReference type="EMBL" id="ACCJ01000470">
    <property type="protein sequence ID" value="EEG52192.1"/>
    <property type="molecule type" value="Genomic_DNA"/>
</dbReference>